<evidence type="ECO:0000256" key="18">
    <source>
        <dbReference type="SAM" id="MobiDB-lite"/>
    </source>
</evidence>
<dbReference type="SUPFAM" id="SSF144232">
    <property type="entry name" value="HIT/MYND zinc finger-like"/>
    <property type="match status" value="1"/>
</dbReference>
<dbReference type="AlphaFoldDB" id="A0A835Y3T0"/>
<dbReference type="EC" id="2.7.1.182" evidence="15"/>
<dbReference type="Pfam" id="PF01753">
    <property type="entry name" value="zf-MYND"/>
    <property type="match status" value="1"/>
</dbReference>
<comment type="caution">
    <text evidence="20">The sequence shown here is derived from an EMBL/GenBank/DDBJ whole genome shotgun (WGS) entry which is preliminary data.</text>
</comment>
<name>A0A835Y3T0_9CHLO</name>
<accession>A0A835Y3T0</accession>
<evidence type="ECO:0000256" key="12">
    <source>
        <dbReference type="ARBA" id="ARBA00022989"/>
    </source>
</evidence>
<evidence type="ECO:0000256" key="15">
    <source>
        <dbReference type="ARBA" id="ARBA00039024"/>
    </source>
</evidence>
<keyword evidence="21" id="KW-1185">Reference proteome</keyword>
<evidence type="ECO:0000256" key="10">
    <source>
        <dbReference type="ARBA" id="ARBA00022833"/>
    </source>
</evidence>
<dbReference type="Proteomes" id="UP000612055">
    <property type="component" value="Unassembled WGS sequence"/>
</dbReference>
<evidence type="ECO:0000256" key="14">
    <source>
        <dbReference type="ARBA" id="ARBA00024015"/>
    </source>
</evidence>
<keyword evidence="4" id="KW-0934">Plastid</keyword>
<dbReference type="InterPro" id="IPR002893">
    <property type="entry name" value="Znf_MYND"/>
</dbReference>
<dbReference type="PANTHER" id="PTHR32523:SF8">
    <property type="entry name" value="DOLICHOL KINASE"/>
    <property type="match status" value="1"/>
</dbReference>
<evidence type="ECO:0000256" key="1">
    <source>
        <dbReference type="ARBA" id="ARBA00004508"/>
    </source>
</evidence>
<evidence type="ECO:0000256" key="11">
    <source>
        <dbReference type="ARBA" id="ARBA00022946"/>
    </source>
</evidence>
<feature type="compositionally biased region" description="Low complexity" evidence="18">
    <location>
        <begin position="794"/>
        <end position="809"/>
    </location>
</feature>
<evidence type="ECO:0000256" key="8">
    <source>
        <dbReference type="ARBA" id="ARBA00022771"/>
    </source>
</evidence>
<keyword evidence="5" id="KW-0808">Transferase</keyword>
<feature type="domain" description="MYND-type" evidence="19">
    <location>
        <begin position="973"/>
        <end position="1018"/>
    </location>
</feature>
<dbReference type="Gene3D" id="6.10.140.2220">
    <property type="match status" value="1"/>
</dbReference>
<proteinExistence type="inferred from homology"/>
<keyword evidence="12" id="KW-1133">Transmembrane helix</keyword>
<evidence type="ECO:0000256" key="16">
    <source>
        <dbReference type="ARBA" id="ARBA00048889"/>
    </source>
</evidence>
<evidence type="ECO:0000256" key="3">
    <source>
        <dbReference type="ARBA" id="ARBA00022528"/>
    </source>
</evidence>
<reference evidence="20" key="1">
    <citation type="journal article" date="2020" name="bioRxiv">
        <title>Comparative genomics of Chlamydomonas.</title>
        <authorList>
            <person name="Craig R.J."/>
            <person name="Hasan A.R."/>
            <person name="Ness R.W."/>
            <person name="Keightley P.D."/>
        </authorList>
    </citation>
    <scope>NUCLEOTIDE SEQUENCE</scope>
    <source>
        <strain evidence="20">CCAP 11/70</strain>
    </source>
</reference>
<dbReference type="GO" id="GO:0008270">
    <property type="term" value="F:zinc ion binding"/>
    <property type="evidence" value="ECO:0007669"/>
    <property type="project" value="UniProtKB-KW"/>
</dbReference>
<dbReference type="GO" id="GO:0016020">
    <property type="term" value="C:membrane"/>
    <property type="evidence" value="ECO:0007669"/>
    <property type="project" value="UniProtKB-SubCell"/>
</dbReference>
<evidence type="ECO:0000313" key="20">
    <source>
        <dbReference type="EMBL" id="KAG2494684.1"/>
    </source>
</evidence>
<evidence type="ECO:0000256" key="13">
    <source>
        <dbReference type="ARBA" id="ARBA00023136"/>
    </source>
</evidence>
<evidence type="ECO:0000256" key="2">
    <source>
        <dbReference type="ARBA" id="ARBA00010794"/>
    </source>
</evidence>
<keyword evidence="8 17" id="KW-0863">Zinc-finger</keyword>
<keyword evidence="7" id="KW-0479">Metal-binding</keyword>
<sequence length="1025" mass="103299">MPPRARARLALVPALPANVREALKQLPNAAHRVSDAHARGHVDQLDTAQLRRLIDAIKTITGQLHEDTSSAVAVAVLRTTGVETAVLQLAAVAVRLDVPSNARGGEQEDALYEALSQTLRLLRWLAEVALKPPASVADVETVAAFIGKLLHMDTLQASARQLAAAAAALAPAAAEPLPPLAAAGVAGPPAAAGSPAGAGQAPAAPSMLFRERCCKVTGDILWLLQALTQVTFQANVPGGAAPGGAAAASGEAAAASGGAAAAAQRSKAVTALVTSLKQAMIRSSVVEHAARVLLFAQLLPGTPAPSEPLSDLHCTAAVALHHVFVNIRSLTDNTPADGILAPAVLGRCARHAALCLSICLMGDFAGLMRYGMPNQLVMSTPGVYSKGPAPYVLLDSVVVEGCVAAVNVDHETAGPDPHRCTTRRSAAAVLMRWGRQAIASLAAAEGRVQKVVMGKPVVRFTYGNQDWTVMYDSLLPAPGAVRIMVLALDTVVLRRLVKFGLGARYDSAGSAWDLAMAMSCHVARMDESLLSVYSTLLEKMTSAAAEPMAKCWGEHPGPLPPLDPLPPCMLAAYEGGLVPSLERLLRRAGQNLVGPEAHVANHLLNHERVPLLLSLLACAPPGEVASLTATIAKLLRLVYRQNDGSCGLILSTVFASATTSLLLAPRLFALMSGLPAASSPRLALTTMTAQLLAGGSLVGRQTAAVASPTEVASRLCMAAAPGVMTWVEALAERCSGLVGAGGSSGGAAGSGAGAAGSSGDAADGSGGTGSSSAGALGGGTGSGSAGAVGGGSSGDAAGSSGSTPGSSPGAVGGGSSDATAAGLTAFLLRDMAVVPLLGTALGLLERLDRHPGPEGFVLVLHMLAGACCAVAAAWPEKVRRAAAPTADGDSAPGAVPWPPAALRLLAWRLEEGASGERGAGLAKRVSALAAALETGGVIGVGVGPWSSGEALEAAGLFAATLAEAQALPPVCANPACVNLAGDSEAGLKLQQCGRCGKVSYCCRECQVAHWKAGHKEACSGGHREG</sequence>
<keyword evidence="10" id="KW-0862">Zinc</keyword>
<feature type="region of interest" description="Disordered" evidence="18">
    <location>
        <begin position="749"/>
        <end position="814"/>
    </location>
</feature>
<keyword evidence="6" id="KW-0812">Transmembrane</keyword>
<keyword evidence="9" id="KW-0418">Kinase</keyword>
<evidence type="ECO:0000313" key="21">
    <source>
        <dbReference type="Proteomes" id="UP000612055"/>
    </source>
</evidence>
<organism evidence="20 21">
    <name type="scientific">Edaphochlamys debaryana</name>
    <dbReference type="NCBI Taxonomy" id="47281"/>
    <lineage>
        <taxon>Eukaryota</taxon>
        <taxon>Viridiplantae</taxon>
        <taxon>Chlorophyta</taxon>
        <taxon>core chlorophytes</taxon>
        <taxon>Chlorophyceae</taxon>
        <taxon>CS clade</taxon>
        <taxon>Chlamydomonadales</taxon>
        <taxon>Chlamydomonadales incertae sedis</taxon>
        <taxon>Edaphochlamys</taxon>
    </lineage>
</organism>
<keyword evidence="11" id="KW-0809">Transit peptide</keyword>
<dbReference type="PROSITE" id="PS50865">
    <property type="entry name" value="ZF_MYND_2"/>
    <property type="match status" value="1"/>
</dbReference>
<evidence type="ECO:0000256" key="6">
    <source>
        <dbReference type="ARBA" id="ARBA00022692"/>
    </source>
</evidence>
<evidence type="ECO:0000256" key="5">
    <source>
        <dbReference type="ARBA" id="ARBA00022679"/>
    </source>
</evidence>
<evidence type="ECO:0000256" key="17">
    <source>
        <dbReference type="PROSITE-ProRule" id="PRU00134"/>
    </source>
</evidence>
<keyword evidence="3" id="KW-0150">Chloroplast</keyword>
<feature type="compositionally biased region" description="Gly residues" evidence="18">
    <location>
        <begin position="764"/>
        <end position="793"/>
    </location>
</feature>
<comment type="similarity">
    <text evidence="2">Belongs to the polyprenol kinase family.</text>
</comment>
<gene>
    <name evidence="20" type="ORF">HYH03_007200</name>
</gene>
<dbReference type="OrthoDB" id="3257538at2759"/>
<dbReference type="GO" id="GO:0010276">
    <property type="term" value="F:phytol kinase activity"/>
    <property type="evidence" value="ECO:0007669"/>
    <property type="project" value="UniProtKB-EC"/>
</dbReference>
<comment type="catalytic activity">
    <reaction evidence="16">
        <text>phytol + CTP = phytyl phosphate + CDP + H(+)</text>
        <dbReference type="Rhea" id="RHEA:38055"/>
        <dbReference type="ChEBI" id="CHEBI:15378"/>
        <dbReference type="ChEBI" id="CHEBI:17327"/>
        <dbReference type="ChEBI" id="CHEBI:37563"/>
        <dbReference type="ChEBI" id="CHEBI:58069"/>
        <dbReference type="ChEBI" id="CHEBI:75483"/>
        <dbReference type="EC" id="2.7.1.182"/>
    </reaction>
</comment>
<evidence type="ECO:0000256" key="7">
    <source>
        <dbReference type="ARBA" id="ARBA00022723"/>
    </source>
</evidence>
<evidence type="ECO:0000259" key="19">
    <source>
        <dbReference type="PROSITE" id="PS50865"/>
    </source>
</evidence>
<comment type="subcellular location">
    <subcellularLocation>
        <location evidence="1">Plastid</location>
        <location evidence="1">Chloroplast membrane</location>
        <topology evidence="1">Multi-pass membrane protein</topology>
    </subcellularLocation>
</comment>
<keyword evidence="13" id="KW-0472">Membrane</keyword>
<dbReference type="PANTHER" id="PTHR32523">
    <property type="entry name" value="PHYTOL KINASE 1, CHLOROPLASTIC"/>
    <property type="match status" value="1"/>
</dbReference>
<evidence type="ECO:0000256" key="9">
    <source>
        <dbReference type="ARBA" id="ARBA00022777"/>
    </source>
</evidence>
<protein>
    <recommendedName>
        <fullName evidence="15">phytol kinase</fullName>
        <ecNumber evidence="15">2.7.1.182</ecNumber>
    </recommendedName>
</protein>
<dbReference type="InterPro" id="IPR039606">
    <property type="entry name" value="Phytol/farnesol_kinase"/>
</dbReference>
<dbReference type="EMBL" id="JAEHOE010000029">
    <property type="protein sequence ID" value="KAG2494684.1"/>
    <property type="molecule type" value="Genomic_DNA"/>
</dbReference>
<dbReference type="GO" id="GO:0009507">
    <property type="term" value="C:chloroplast"/>
    <property type="evidence" value="ECO:0007669"/>
    <property type="project" value="UniProtKB-SubCell"/>
</dbReference>
<comment type="pathway">
    <text evidence="14">Cofactor biosynthesis; tocopherol biosynthesis.</text>
</comment>
<evidence type="ECO:0000256" key="4">
    <source>
        <dbReference type="ARBA" id="ARBA00022640"/>
    </source>
</evidence>